<dbReference type="Pfam" id="PF13419">
    <property type="entry name" value="HAD_2"/>
    <property type="match status" value="1"/>
</dbReference>
<keyword evidence="3 5" id="KW-0378">Hydrolase</keyword>
<protein>
    <submittedName>
        <fullName evidence="5">Hydrolase of the HAD superfamily</fullName>
    </submittedName>
</protein>
<dbReference type="InterPro" id="IPR006439">
    <property type="entry name" value="HAD-SF_hydro_IA"/>
</dbReference>
<organism evidence="5 6">
    <name type="scientific">Alkalicoccobacillus murimartini</name>
    <dbReference type="NCBI Taxonomy" id="171685"/>
    <lineage>
        <taxon>Bacteria</taxon>
        <taxon>Bacillati</taxon>
        <taxon>Bacillota</taxon>
        <taxon>Bacilli</taxon>
        <taxon>Bacillales</taxon>
        <taxon>Bacillaceae</taxon>
        <taxon>Alkalicoccobacillus</taxon>
    </lineage>
</organism>
<evidence type="ECO:0000313" key="6">
    <source>
        <dbReference type="Proteomes" id="UP001225034"/>
    </source>
</evidence>
<dbReference type="NCBIfam" id="TIGR01549">
    <property type="entry name" value="HAD-SF-IA-v1"/>
    <property type="match status" value="1"/>
</dbReference>
<dbReference type="InterPro" id="IPR041492">
    <property type="entry name" value="HAD_2"/>
</dbReference>
<reference evidence="5 6" key="1">
    <citation type="submission" date="2023-07" db="EMBL/GenBank/DDBJ databases">
        <title>Genomic Encyclopedia of Type Strains, Phase IV (KMG-IV): sequencing the most valuable type-strain genomes for metagenomic binning, comparative biology and taxonomic classification.</title>
        <authorList>
            <person name="Goeker M."/>
        </authorList>
    </citation>
    <scope>NUCLEOTIDE SEQUENCE [LARGE SCALE GENOMIC DNA]</scope>
    <source>
        <strain evidence="5 6">DSM 19154</strain>
    </source>
</reference>
<dbReference type="Gene3D" id="1.10.150.520">
    <property type="match status" value="1"/>
</dbReference>
<evidence type="ECO:0000256" key="4">
    <source>
        <dbReference type="ARBA" id="ARBA00022842"/>
    </source>
</evidence>
<name>A0ABT9YIJ3_9BACI</name>
<comment type="caution">
    <text evidence="5">The sequence shown here is derived from an EMBL/GenBank/DDBJ whole genome shotgun (WGS) entry which is preliminary data.</text>
</comment>
<keyword evidence="4" id="KW-0460">Magnesium</keyword>
<dbReference type="InterPro" id="IPR023214">
    <property type="entry name" value="HAD_sf"/>
</dbReference>
<dbReference type="EMBL" id="JAUSUA010000002">
    <property type="protein sequence ID" value="MDQ0206864.1"/>
    <property type="molecule type" value="Genomic_DNA"/>
</dbReference>
<dbReference type="InterPro" id="IPR051400">
    <property type="entry name" value="HAD-like_hydrolase"/>
</dbReference>
<proteinExistence type="predicted"/>
<sequence length="219" mass="25128">MRDTIFFDLDQTLLDKHQSLINFANQQYKTFALDEFISDRKRFINEFVRLHHIVMPKNDVYRELTIRFSINASLQNEMLQDLDAHFPAASVGFPHLHEMLKIIKSQNYKIGLITNGRDFFQREKIKELGILPYLDNIVTSGGFGKKKPDLSIFKYGLGKLHATPKQSIFVGDSLTKDIVPAKSIGMRTIFMGPPQVHPDIDTNCLHLSEVPLAIERISK</sequence>
<dbReference type="PANTHER" id="PTHR46470:SF2">
    <property type="entry name" value="GLYCERALDEHYDE 3-PHOSPHATE PHOSPHATASE"/>
    <property type="match status" value="1"/>
</dbReference>
<dbReference type="SFLD" id="SFLDS00003">
    <property type="entry name" value="Haloacid_Dehalogenase"/>
    <property type="match status" value="1"/>
</dbReference>
<evidence type="ECO:0000256" key="3">
    <source>
        <dbReference type="ARBA" id="ARBA00022801"/>
    </source>
</evidence>
<dbReference type="InterPro" id="IPR036412">
    <property type="entry name" value="HAD-like_sf"/>
</dbReference>
<dbReference type="GO" id="GO:0016787">
    <property type="term" value="F:hydrolase activity"/>
    <property type="evidence" value="ECO:0007669"/>
    <property type="project" value="UniProtKB-KW"/>
</dbReference>
<evidence type="ECO:0000256" key="1">
    <source>
        <dbReference type="ARBA" id="ARBA00001946"/>
    </source>
</evidence>
<comment type="cofactor">
    <cofactor evidence="1">
        <name>Mg(2+)</name>
        <dbReference type="ChEBI" id="CHEBI:18420"/>
    </cofactor>
</comment>
<keyword evidence="2" id="KW-0479">Metal-binding</keyword>
<dbReference type="Proteomes" id="UP001225034">
    <property type="component" value="Unassembled WGS sequence"/>
</dbReference>
<gene>
    <name evidence="5" type="ORF">J2S05_001663</name>
</gene>
<keyword evidence="6" id="KW-1185">Reference proteome</keyword>
<dbReference type="SUPFAM" id="SSF56784">
    <property type="entry name" value="HAD-like"/>
    <property type="match status" value="1"/>
</dbReference>
<dbReference type="RefSeq" id="WP_306981703.1">
    <property type="nucleotide sequence ID" value="NZ_JAUSUA010000002.1"/>
</dbReference>
<dbReference type="SFLD" id="SFLDG01129">
    <property type="entry name" value="C1.5:_HAD__Beta-PGM__Phosphata"/>
    <property type="match status" value="1"/>
</dbReference>
<evidence type="ECO:0000256" key="2">
    <source>
        <dbReference type="ARBA" id="ARBA00022723"/>
    </source>
</evidence>
<evidence type="ECO:0000313" key="5">
    <source>
        <dbReference type="EMBL" id="MDQ0206864.1"/>
    </source>
</evidence>
<dbReference type="Gene3D" id="3.40.50.1000">
    <property type="entry name" value="HAD superfamily/HAD-like"/>
    <property type="match status" value="1"/>
</dbReference>
<dbReference type="PANTHER" id="PTHR46470">
    <property type="entry name" value="N-ACYLNEURAMINATE-9-PHOSPHATASE"/>
    <property type="match status" value="1"/>
</dbReference>
<accession>A0ABT9YIJ3</accession>